<accession>A0A4U6T725</accession>
<dbReference type="Proteomes" id="UP000298652">
    <property type="component" value="Chromosome 9"/>
</dbReference>
<dbReference type="Gramene" id="TKV97610">
    <property type="protein sequence ID" value="TKV97610"/>
    <property type="gene ID" value="SEVIR_9G505850v2"/>
</dbReference>
<dbReference type="EMBL" id="CM016560">
    <property type="protein sequence ID" value="TKV97610.1"/>
    <property type="molecule type" value="Genomic_DNA"/>
</dbReference>
<protein>
    <submittedName>
        <fullName evidence="2">Uncharacterized protein</fullName>
    </submittedName>
</protein>
<evidence type="ECO:0000313" key="2">
    <source>
        <dbReference type="EMBL" id="TKV97610.1"/>
    </source>
</evidence>
<reference evidence="2" key="1">
    <citation type="submission" date="2019-03" db="EMBL/GenBank/DDBJ databases">
        <title>WGS assembly of Setaria viridis.</title>
        <authorList>
            <person name="Huang P."/>
            <person name="Jenkins J."/>
            <person name="Grimwood J."/>
            <person name="Barry K."/>
            <person name="Healey A."/>
            <person name="Mamidi S."/>
            <person name="Sreedasyam A."/>
            <person name="Shu S."/>
            <person name="Feldman M."/>
            <person name="Wu J."/>
            <person name="Yu Y."/>
            <person name="Chen C."/>
            <person name="Johnson J."/>
            <person name="Rokhsar D."/>
            <person name="Baxter I."/>
            <person name="Schmutz J."/>
            <person name="Brutnell T."/>
            <person name="Kellogg E."/>
        </authorList>
    </citation>
    <scope>NUCLEOTIDE SEQUENCE [LARGE SCALE GENOMIC DNA]</scope>
</reference>
<proteinExistence type="predicted"/>
<evidence type="ECO:0000313" key="3">
    <source>
        <dbReference type="Proteomes" id="UP000298652"/>
    </source>
</evidence>
<dbReference type="AlphaFoldDB" id="A0A4U6T725"/>
<feature type="compositionally biased region" description="Pro residues" evidence="1">
    <location>
        <begin position="70"/>
        <end position="83"/>
    </location>
</feature>
<feature type="region of interest" description="Disordered" evidence="1">
    <location>
        <begin position="1"/>
        <end position="41"/>
    </location>
</feature>
<gene>
    <name evidence="2" type="ORF">SEVIR_9G505850v2</name>
</gene>
<keyword evidence="3" id="KW-1185">Reference proteome</keyword>
<feature type="compositionally biased region" description="Low complexity" evidence="1">
    <location>
        <begin position="99"/>
        <end position="110"/>
    </location>
</feature>
<name>A0A4U6T725_SETVI</name>
<feature type="region of interest" description="Disordered" evidence="1">
    <location>
        <begin position="65"/>
        <end position="110"/>
    </location>
</feature>
<feature type="compositionally biased region" description="Low complexity" evidence="1">
    <location>
        <begin position="1"/>
        <end position="30"/>
    </location>
</feature>
<evidence type="ECO:0000256" key="1">
    <source>
        <dbReference type="SAM" id="MobiDB-lite"/>
    </source>
</evidence>
<sequence length="145" mass="15028">MDPNLLLPSLTSLRPTPPTSSSALPAATAPLPRPRRRRGPPSLHRLLLLLPSHFAPVVELISGGVRFKKPLPPPPPPSRPPPHQLATAARPRPSTAQRGSTATPAGGAAAAHLVAVSTTSPARYPAALKLPLGLPETGNPQTPEP</sequence>
<organism evidence="2 3">
    <name type="scientific">Setaria viridis</name>
    <name type="common">Green bristlegrass</name>
    <name type="synonym">Setaria italica subsp. viridis</name>
    <dbReference type="NCBI Taxonomy" id="4556"/>
    <lineage>
        <taxon>Eukaryota</taxon>
        <taxon>Viridiplantae</taxon>
        <taxon>Streptophyta</taxon>
        <taxon>Embryophyta</taxon>
        <taxon>Tracheophyta</taxon>
        <taxon>Spermatophyta</taxon>
        <taxon>Magnoliopsida</taxon>
        <taxon>Liliopsida</taxon>
        <taxon>Poales</taxon>
        <taxon>Poaceae</taxon>
        <taxon>PACMAD clade</taxon>
        <taxon>Panicoideae</taxon>
        <taxon>Panicodae</taxon>
        <taxon>Paniceae</taxon>
        <taxon>Cenchrinae</taxon>
        <taxon>Setaria</taxon>
    </lineage>
</organism>